<keyword evidence="2" id="KW-1133">Transmembrane helix</keyword>
<evidence type="ECO:0000256" key="1">
    <source>
        <dbReference type="SAM" id="MobiDB-lite"/>
    </source>
</evidence>
<name>A0ABN6WY96_9MICO</name>
<dbReference type="Proteomes" id="UP001321543">
    <property type="component" value="Chromosome"/>
</dbReference>
<dbReference type="EMBL" id="AP027728">
    <property type="protein sequence ID" value="BDZ37542.1"/>
    <property type="molecule type" value="Genomic_DNA"/>
</dbReference>
<feature type="transmembrane region" description="Helical" evidence="2">
    <location>
        <begin position="51"/>
        <end position="72"/>
    </location>
</feature>
<dbReference type="RefSeq" id="WP_286301339.1">
    <property type="nucleotide sequence ID" value="NZ_AP027728.1"/>
</dbReference>
<evidence type="ECO:0000313" key="5">
    <source>
        <dbReference type="Proteomes" id="UP001321543"/>
    </source>
</evidence>
<evidence type="ECO:0000256" key="2">
    <source>
        <dbReference type="SAM" id="Phobius"/>
    </source>
</evidence>
<reference evidence="5" key="1">
    <citation type="journal article" date="2019" name="Int. J. Syst. Evol. Microbiol.">
        <title>The Global Catalogue of Microorganisms (GCM) 10K type strain sequencing project: providing services to taxonomists for standard genome sequencing and annotation.</title>
        <authorList>
            <consortium name="The Broad Institute Genomics Platform"/>
            <consortium name="The Broad Institute Genome Sequencing Center for Infectious Disease"/>
            <person name="Wu L."/>
            <person name="Ma J."/>
        </authorList>
    </citation>
    <scope>NUCLEOTIDE SEQUENCE [LARGE SCALE GENOMIC DNA]</scope>
    <source>
        <strain evidence="5">NBRC 106310</strain>
    </source>
</reference>
<evidence type="ECO:0000259" key="3">
    <source>
        <dbReference type="Pfam" id="PF13399"/>
    </source>
</evidence>
<keyword evidence="5" id="KW-1185">Reference proteome</keyword>
<protein>
    <recommendedName>
        <fullName evidence="3">LytR/CpsA/Psr regulator C-terminal domain-containing protein</fullName>
    </recommendedName>
</protein>
<proteinExistence type="predicted"/>
<keyword evidence="2" id="KW-0812">Transmembrane</keyword>
<keyword evidence="2" id="KW-0472">Membrane</keyword>
<feature type="domain" description="LytR/CpsA/Psr regulator C-terminal" evidence="3">
    <location>
        <begin position="100"/>
        <end position="194"/>
    </location>
</feature>
<gene>
    <name evidence="4" type="ORF">GCM10025863_01560</name>
</gene>
<feature type="region of interest" description="Disordered" evidence="1">
    <location>
        <begin position="193"/>
        <end position="212"/>
    </location>
</feature>
<dbReference type="Gene3D" id="3.30.70.2390">
    <property type="match status" value="1"/>
</dbReference>
<dbReference type="InterPro" id="IPR027381">
    <property type="entry name" value="LytR/CpsA/Psr_C"/>
</dbReference>
<dbReference type="Pfam" id="PF13399">
    <property type="entry name" value="LytR_C"/>
    <property type="match status" value="1"/>
</dbReference>
<feature type="region of interest" description="Disordered" evidence="1">
    <location>
        <begin position="1"/>
        <end position="40"/>
    </location>
</feature>
<organism evidence="4 5">
    <name type="scientific">Microbacterium suwonense</name>
    <dbReference type="NCBI Taxonomy" id="683047"/>
    <lineage>
        <taxon>Bacteria</taxon>
        <taxon>Bacillati</taxon>
        <taxon>Actinomycetota</taxon>
        <taxon>Actinomycetes</taxon>
        <taxon>Micrococcales</taxon>
        <taxon>Microbacteriaceae</taxon>
        <taxon>Microbacterium</taxon>
    </lineage>
</organism>
<sequence length="212" mass="22132">MHPLQQIPGTRPLASRGVKVPHDRFDGVPRTSGRVGAHRAEQPGINGPVTLLWATAAALVLIVIGIFVSLVMMGRIDLFGASEPAAPQDPGVLAEIDTSYRVLIINATTQSGMVEPVRQKLIDEGWAADAVLGSDAATAPFDETTVFYVEKGDEAAALGVAEQVLGGAKVTQSDHYEGSDASGQPQLTVVIGMDRVGTDSPAPPDSEQTPEG</sequence>
<accession>A0ABN6WY96</accession>
<evidence type="ECO:0000313" key="4">
    <source>
        <dbReference type="EMBL" id="BDZ37542.1"/>
    </source>
</evidence>